<organism evidence="2 3">
    <name type="scientific">Liparis tanakae</name>
    <name type="common">Tanaka's snailfish</name>
    <dbReference type="NCBI Taxonomy" id="230148"/>
    <lineage>
        <taxon>Eukaryota</taxon>
        <taxon>Metazoa</taxon>
        <taxon>Chordata</taxon>
        <taxon>Craniata</taxon>
        <taxon>Vertebrata</taxon>
        <taxon>Euteleostomi</taxon>
        <taxon>Actinopterygii</taxon>
        <taxon>Neopterygii</taxon>
        <taxon>Teleostei</taxon>
        <taxon>Neoteleostei</taxon>
        <taxon>Acanthomorphata</taxon>
        <taxon>Eupercaria</taxon>
        <taxon>Perciformes</taxon>
        <taxon>Cottioidei</taxon>
        <taxon>Cottales</taxon>
        <taxon>Liparidae</taxon>
        <taxon>Liparis</taxon>
    </lineage>
</organism>
<keyword evidence="1" id="KW-0812">Transmembrane</keyword>
<dbReference type="EMBL" id="SRLO01000415">
    <property type="protein sequence ID" value="TNN57036.1"/>
    <property type="molecule type" value="Genomic_DNA"/>
</dbReference>
<evidence type="ECO:0000313" key="2">
    <source>
        <dbReference type="EMBL" id="TNN57036.1"/>
    </source>
</evidence>
<accession>A0A4Z2GU26</accession>
<protein>
    <submittedName>
        <fullName evidence="2">Uncharacterized protein</fullName>
    </submittedName>
</protein>
<dbReference type="Proteomes" id="UP000314294">
    <property type="component" value="Unassembled WGS sequence"/>
</dbReference>
<evidence type="ECO:0000313" key="3">
    <source>
        <dbReference type="Proteomes" id="UP000314294"/>
    </source>
</evidence>
<keyword evidence="3" id="KW-1185">Reference proteome</keyword>
<keyword evidence="1" id="KW-0472">Membrane</keyword>
<comment type="caution">
    <text evidence="2">The sequence shown here is derived from an EMBL/GenBank/DDBJ whole genome shotgun (WGS) entry which is preliminary data.</text>
</comment>
<sequence length="168" mass="18355">MHVRIRYLGGDLLSACSALSKAFSLSSLSICIFFLMASMAASCVRHQQNVQIKTKKGVGERLGRLCRTEHEAGVQALPDCTLSNMYFQGGAPPLLQSCPSEPSGAEKLNNGERRRRMLHFYGMAVGSTNYDWSAWSLCSEECLGNPEPCGTCILTPKPFCGPEFDLTP</sequence>
<proteinExistence type="predicted"/>
<evidence type="ECO:0000256" key="1">
    <source>
        <dbReference type="SAM" id="Phobius"/>
    </source>
</evidence>
<dbReference type="AlphaFoldDB" id="A0A4Z2GU26"/>
<reference evidence="2 3" key="1">
    <citation type="submission" date="2019-03" db="EMBL/GenBank/DDBJ databases">
        <title>First draft genome of Liparis tanakae, snailfish: a comprehensive survey of snailfish specific genes.</title>
        <authorList>
            <person name="Kim W."/>
            <person name="Song I."/>
            <person name="Jeong J.-H."/>
            <person name="Kim D."/>
            <person name="Kim S."/>
            <person name="Ryu S."/>
            <person name="Song J.Y."/>
            <person name="Lee S.K."/>
        </authorList>
    </citation>
    <scope>NUCLEOTIDE SEQUENCE [LARGE SCALE GENOMIC DNA]</scope>
    <source>
        <tissue evidence="2">Muscle</tissue>
    </source>
</reference>
<name>A0A4Z2GU26_9TELE</name>
<feature type="transmembrane region" description="Helical" evidence="1">
    <location>
        <begin position="22"/>
        <end position="44"/>
    </location>
</feature>
<gene>
    <name evidence="2" type="ORF">EYF80_032757</name>
</gene>
<keyword evidence="1" id="KW-1133">Transmembrane helix</keyword>